<organism evidence="3 4">
    <name type="scientific">Clostridium tarantellae</name>
    <dbReference type="NCBI Taxonomy" id="39493"/>
    <lineage>
        <taxon>Bacteria</taxon>
        <taxon>Bacillati</taxon>
        <taxon>Bacillota</taxon>
        <taxon>Clostridia</taxon>
        <taxon>Eubacteriales</taxon>
        <taxon>Clostridiaceae</taxon>
        <taxon>Clostridium</taxon>
    </lineage>
</organism>
<dbReference type="InterPro" id="IPR027417">
    <property type="entry name" value="P-loop_NTPase"/>
</dbReference>
<evidence type="ECO:0000313" key="3">
    <source>
        <dbReference type="EMBL" id="MPQ42679.1"/>
    </source>
</evidence>
<dbReference type="Pfam" id="PF11907">
    <property type="entry name" value="DUF3427"/>
    <property type="match status" value="1"/>
</dbReference>
<evidence type="ECO:0000259" key="1">
    <source>
        <dbReference type="PROSITE" id="PS51192"/>
    </source>
</evidence>
<dbReference type="Proteomes" id="UP000430345">
    <property type="component" value="Unassembled WGS sequence"/>
</dbReference>
<dbReference type="InterPro" id="IPR052511">
    <property type="entry name" value="ATP-dep_Helicase"/>
</dbReference>
<dbReference type="InterPro" id="IPR021835">
    <property type="entry name" value="DUF3427"/>
</dbReference>
<dbReference type="SMART" id="SM00490">
    <property type="entry name" value="HELICc"/>
    <property type="match status" value="1"/>
</dbReference>
<dbReference type="PROSITE" id="PS51192">
    <property type="entry name" value="HELICASE_ATP_BIND_1"/>
    <property type="match status" value="1"/>
</dbReference>
<dbReference type="Gene3D" id="3.30.870.10">
    <property type="entry name" value="Endonuclease Chain A"/>
    <property type="match status" value="1"/>
</dbReference>
<dbReference type="InterPro" id="IPR006935">
    <property type="entry name" value="Helicase/UvrB_N"/>
</dbReference>
<reference evidence="3 4" key="1">
    <citation type="submission" date="2019-10" db="EMBL/GenBank/DDBJ databases">
        <title>The Genome Sequence of Clostridium tarantellae Isolated from Fish Brain.</title>
        <authorList>
            <person name="Bano L."/>
            <person name="Kiel M."/>
            <person name="Sales G."/>
            <person name="Doxey A.C."/>
            <person name="Mansfield M.J."/>
            <person name="Schiavone M."/>
            <person name="Rossetto O."/>
            <person name="Pirazzini M."/>
            <person name="Dobrindt U."/>
            <person name="Montecucco C."/>
        </authorList>
    </citation>
    <scope>NUCLEOTIDE SEQUENCE [LARGE SCALE GENOMIC DNA]</scope>
    <source>
        <strain evidence="3 4">DSM 3997</strain>
    </source>
</reference>
<name>A0A6I1MQV1_9CLOT</name>
<dbReference type="PROSITE" id="PS51194">
    <property type="entry name" value="HELICASE_CTER"/>
    <property type="match status" value="1"/>
</dbReference>
<dbReference type="OrthoDB" id="9802848at2"/>
<proteinExistence type="predicted"/>
<accession>A0A6I1MQV1</accession>
<evidence type="ECO:0000259" key="2">
    <source>
        <dbReference type="PROSITE" id="PS51194"/>
    </source>
</evidence>
<dbReference type="PANTHER" id="PTHR47962">
    <property type="entry name" value="ATP-DEPENDENT HELICASE LHR-RELATED-RELATED"/>
    <property type="match status" value="1"/>
</dbReference>
<feature type="domain" description="Helicase C-terminal" evidence="2">
    <location>
        <begin position="557"/>
        <end position="706"/>
    </location>
</feature>
<dbReference type="Pfam" id="PF00271">
    <property type="entry name" value="Helicase_C"/>
    <property type="match status" value="1"/>
</dbReference>
<dbReference type="CDD" id="cd18799">
    <property type="entry name" value="SF2_C_EcoAI-like"/>
    <property type="match status" value="1"/>
</dbReference>
<dbReference type="SMART" id="SM00487">
    <property type="entry name" value="DEXDc"/>
    <property type="match status" value="1"/>
</dbReference>
<dbReference type="GO" id="GO:0016887">
    <property type="term" value="F:ATP hydrolysis activity"/>
    <property type="evidence" value="ECO:0007669"/>
    <property type="project" value="TreeGrafter"/>
</dbReference>
<keyword evidence="4" id="KW-1185">Reference proteome</keyword>
<dbReference type="RefSeq" id="WP_152887523.1">
    <property type="nucleotide sequence ID" value="NZ_WHJC01000016.1"/>
</dbReference>
<sequence>MKEGLYEQVINEDIVNKLKVLSNDEFIIDKLKMDKEEARVILTTYISSVIRKGLDYVRDKSKDEKDEKLLKQIELSNRIIQTISEYSLENDINGFKINESGEMLMALYSKINNSVALKKSNKDIVRPVTSLCQSSLFTGATMEPDMLSELKKEIITSDSIDFLVSFIKWSGIRCILDELKEFTAKKNKKLRIITTSYMGATDIKAIEELAKLPNTEIKISYDTKRTRLHAKAYMFYRETEFTTSYIGSSNISNAALTSGLEWNLKITEKDSFDIVKKFEATFESYWNDCEFTLFTNSDDNKKILSEALNSEFIKDSSENSFFMDIRPYSYQKEILESLNAEREIFNRNKNLVVAATGVGKTVISAFDYKNFASKKRGETNRLLFVAHREEILKQSRNTFRTILRDNNFGELMVGNNAPKSLDHLFVSVQSLNSKDLISITSRNFYDFIIIDEFHHAAAPSYQKLLSYYDPKILLGLTATPERNDGGDVFKYFEGRISAEIRLNEAIDRKLLSPFQYFAVTDSIDLSKLKWSRKGYDIRELDNLYTNNDIRSSQILESVNKYVTNIKEVVGLGFCVSVEHAKYMANFFTNHGVEAISLHGKSTAEERNSAKNRLVKGDINFIFVVDLYNEGVDIPEINTILFLRPTESLTVFLQQLGRGLRLSNNKECLTVLDFVGQAHKNYNFEEKFRSMIGTSKHSIKYYLENGFIHLPKGCYIQLERQAKEYVLRSLKEGANNKTNLINKLKTFTSDTSLELTLEHFLKHHHLTLIDFYGKSGNRNFSRMCVDAGVLKNFKDKNEVEITKKLKNLFHLNSRRLIKFIVSLINTKNFDFFNEEERLMANMLYYTFYNNNLEKEGFKAIKEALEDLFSNEAMMREVVEILKFNYNNLHFIDKEINLDFNCPLDLYCNYTRDQIMAAFGYFNEHKKPAFREGVKYFEDKKLDAFFITLNKSDKEFSPSTLYEDYAINEELFHWQSQSTTSVESKTGKRYIHHKQTGNNIVLFVRESKNKNGITDTFTYLGLCEYRSHSGNKPISFIWKLKEPIPANMIKLANKSIII</sequence>
<feature type="domain" description="Helicase ATP-binding" evidence="1">
    <location>
        <begin position="341"/>
        <end position="498"/>
    </location>
</feature>
<protein>
    <submittedName>
        <fullName evidence="3">DUF3427 domain-containing protein</fullName>
    </submittedName>
</protein>
<dbReference type="InterPro" id="IPR025202">
    <property type="entry name" value="PLD-like_dom"/>
</dbReference>
<dbReference type="Pfam" id="PF13091">
    <property type="entry name" value="PLDc_2"/>
    <property type="match status" value="1"/>
</dbReference>
<comment type="caution">
    <text evidence="3">The sequence shown here is derived from an EMBL/GenBank/DDBJ whole genome shotgun (WGS) entry which is preliminary data.</text>
</comment>
<dbReference type="PANTHER" id="PTHR47962:SF7">
    <property type="entry name" value="MITOCHONDRIAL ATP-DEPENDENT HELICASE IRC3-RELATED"/>
    <property type="match status" value="1"/>
</dbReference>
<dbReference type="GO" id="GO:0005524">
    <property type="term" value="F:ATP binding"/>
    <property type="evidence" value="ECO:0007669"/>
    <property type="project" value="InterPro"/>
</dbReference>
<dbReference type="CDD" id="cd09203">
    <property type="entry name" value="PLDc_N_DEXD_b1"/>
    <property type="match status" value="1"/>
</dbReference>
<dbReference type="InterPro" id="IPR014001">
    <property type="entry name" value="Helicase_ATP-bd"/>
</dbReference>
<dbReference type="EMBL" id="WHJC01000016">
    <property type="protein sequence ID" value="MPQ42679.1"/>
    <property type="molecule type" value="Genomic_DNA"/>
</dbReference>
<dbReference type="SUPFAM" id="SSF56024">
    <property type="entry name" value="Phospholipase D/nuclease"/>
    <property type="match status" value="1"/>
</dbReference>
<dbReference type="Gene3D" id="3.40.50.300">
    <property type="entry name" value="P-loop containing nucleotide triphosphate hydrolases"/>
    <property type="match status" value="2"/>
</dbReference>
<dbReference type="AlphaFoldDB" id="A0A6I1MQV1"/>
<dbReference type="CDD" id="cd18032">
    <property type="entry name" value="DEXHc_RE_I_III_res"/>
    <property type="match status" value="1"/>
</dbReference>
<evidence type="ECO:0000313" key="4">
    <source>
        <dbReference type="Proteomes" id="UP000430345"/>
    </source>
</evidence>
<gene>
    <name evidence="3" type="ORF">GBZ86_02770</name>
</gene>
<dbReference type="SUPFAM" id="SSF52540">
    <property type="entry name" value="P-loop containing nucleoside triphosphate hydrolases"/>
    <property type="match status" value="1"/>
</dbReference>
<dbReference type="GO" id="GO:0003677">
    <property type="term" value="F:DNA binding"/>
    <property type="evidence" value="ECO:0007669"/>
    <property type="project" value="InterPro"/>
</dbReference>
<dbReference type="Pfam" id="PF04851">
    <property type="entry name" value="ResIII"/>
    <property type="match status" value="1"/>
</dbReference>
<dbReference type="InterPro" id="IPR001650">
    <property type="entry name" value="Helicase_C-like"/>
</dbReference>